<sequence length="1216" mass="130965">MPLTINRELQFSLAAWSGADNLDGTVTAATWIWRPLVGPGDVNGDVDLVGHVGRAEYRSSSGPLLGELERGPGPLLGGPIEHCSSTGPLFGVLGHGAGPFIGASQTYNASGGKSSVKRGLTSTTAGVVLLQEFGHVADHVDALGAWCAGRGWRVMALPRLPTVGVVPLAGVAVTVRDSLGVRPPVLGVREVVSSRIQHVAIDLPGVNCELHSFNVYFVAAKGAGGRNGRMLQELGLAAKPLDGPDMARHAEEVLTFATTAYHGLGLSTRLDRSAQEPCALVQAGLSEKTCREFLDGIEPDVELASSGASKEDHQKWKDWATGVLAQRAKRRQHTAKRMRKPKRFGQVITGHEATSIGAVARAGAMSEATYGSEVVALSESERLQRRRGVARDQLHVHRGVSLASKTAPLGDGAGASAIVPAIQWCRALWQAEVCDFPLATRARLLRLPRAAKPCEAKAAGYLCDGLCARGQRLTLKPLLYECTLPEVVATRAGSKVSAPFLQAGLDIAEGVALCLIGLVADRETLAGSDCVSAIRRFQQPVSNQLRASNQAAGVLKFGLGLGGHRFASVRHVKVHRSQEQIESLGAEKRHWAEANRTTVASSASCAVDSVVPYEARLARFHEREDFRHYRSYGADQEDVLESPSRQTANPDHRSYESTAQIPNLFDVKEPALQDPNAYVAVHRATGAVRRLLAVRKPGGAEYQERLRGVVRRLQAVRSEGVARVLDVFEDCRAVSLITEGCSGGNVYDRILQRQYFAEQESAMLVRHMLQSLDSLHRAGLSHGHPTPDSFKFQSEHIHAPLKLVDFGLDLKVQLWDAMGRAGSGPHDGGRRTNCTQLFETCRLVFCAPEVVRPLQSRRASNLPPRKEVGASAWGALDPDLLSEAIDAHLEHSEDSRLQSSLEAADTWSVGAIAFLLLCGYPPFFAPCRHAILARVGKVDFSFDPPFWSKISEEAKDFVQRCLRGTPGRRPSVAEALGHTWISSLADTSPSGSMLSSFALNLRRFYRTSLIEAYTANSLAARMSHADARAFHELCAEADTGRCGFLTASELRVILAKLGHVEVSETIGIGFSRALRHPGESYIDYTALVQSVCARHEHILEEDLWNHYRRFAATGQGMVLGSDVTATGRLPAARLGALLQDPEVHQLLADDGVGDAATLAEDVRGLSRARPLEGGGAEAAWEAAPPPGEPEVDFIELVSEVLGRLPPGAPDLPPSSP</sequence>
<keyword evidence="3" id="KW-0547">Nucleotide-binding</keyword>
<evidence type="ECO:0000259" key="6">
    <source>
        <dbReference type="PROSITE" id="PS50011"/>
    </source>
</evidence>
<evidence type="ECO:0000256" key="1">
    <source>
        <dbReference type="ARBA" id="ARBA00022527"/>
    </source>
</evidence>
<proteinExistence type="predicted"/>
<evidence type="ECO:0000256" key="4">
    <source>
        <dbReference type="ARBA" id="ARBA00022777"/>
    </source>
</evidence>
<dbReference type="Pfam" id="PF00069">
    <property type="entry name" value="Pkinase"/>
    <property type="match status" value="2"/>
</dbReference>
<dbReference type="InterPro" id="IPR000719">
    <property type="entry name" value="Prot_kinase_dom"/>
</dbReference>
<keyword evidence="8" id="KW-1185">Reference proteome</keyword>
<dbReference type="EMBL" id="CAUYUJ010020392">
    <property type="protein sequence ID" value="CAK0897828.1"/>
    <property type="molecule type" value="Genomic_DNA"/>
</dbReference>
<evidence type="ECO:0000256" key="2">
    <source>
        <dbReference type="ARBA" id="ARBA00022679"/>
    </source>
</evidence>
<feature type="domain" description="Protein kinase" evidence="6">
    <location>
        <begin position="667"/>
        <end position="981"/>
    </location>
</feature>
<dbReference type="Gene3D" id="1.10.510.10">
    <property type="entry name" value="Transferase(Phosphotransferase) domain 1"/>
    <property type="match status" value="2"/>
</dbReference>
<dbReference type="PROSITE" id="PS50011">
    <property type="entry name" value="PROTEIN_KINASE_DOM"/>
    <property type="match status" value="1"/>
</dbReference>
<protein>
    <recommendedName>
        <fullName evidence="6">Protein kinase domain-containing protein</fullName>
    </recommendedName>
</protein>
<organism evidence="7 8">
    <name type="scientific">Prorocentrum cordatum</name>
    <dbReference type="NCBI Taxonomy" id="2364126"/>
    <lineage>
        <taxon>Eukaryota</taxon>
        <taxon>Sar</taxon>
        <taxon>Alveolata</taxon>
        <taxon>Dinophyceae</taxon>
        <taxon>Prorocentrales</taxon>
        <taxon>Prorocentraceae</taxon>
        <taxon>Prorocentrum</taxon>
    </lineage>
</organism>
<dbReference type="InterPro" id="IPR050205">
    <property type="entry name" value="CDPK_Ser/Thr_kinases"/>
</dbReference>
<dbReference type="Gene3D" id="3.30.200.20">
    <property type="entry name" value="Phosphorylase Kinase, domain 1"/>
    <property type="match status" value="1"/>
</dbReference>
<dbReference type="PANTHER" id="PTHR24349">
    <property type="entry name" value="SERINE/THREONINE-PROTEIN KINASE"/>
    <property type="match status" value="1"/>
</dbReference>
<dbReference type="InterPro" id="IPR011992">
    <property type="entry name" value="EF-hand-dom_pair"/>
</dbReference>
<reference evidence="7" key="1">
    <citation type="submission" date="2023-10" db="EMBL/GenBank/DDBJ databases">
        <authorList>
            <person name="Chen Y."/>
            <person name="Shah S."/>
            <person name="Dougan E. K."/>
            <person name="Thang M."/>
            <person name="Chan C."/>
        </authorList>
    </citation>
    <scope>NUCLEOTIDE SEQUENCE [LARGE SCALE GENOMIC DNA]</scope>
</reference>
<dbReference type="InterPro" id="IPR011009">
    <property type="entry name" value="Kinase-like_dom_sf"/>
</dbReference>
<dbReference type="Proteomes" id="UP001189429">
    <property type="component" value="Unassembled WGS sequence"/>
</dbReference>
<evidence type="ECO:0000313" key="8">
    <source>
        <dbReference type="Proteomes" id="UP001189429"/>
    </source>
</evidence>
<comment type="caution">
    <text evidence="7">The sequence shown here is derived from an EMBL/GenBank/DDBJ whole genome shotgun (WGS) entry which is preliminary data.</text>
</comment>
<keyword evidence="1" id="KW-0723">Serine/threonine-protein kinase</keyword>
<dbReference type="SMART" id="SM00220">
    <property type="entry name" value="S_TKc"/>
    <property type="match status" value="1"/>
</dbReference>
<name>A0ABN9XI00_9DINO</name>
<evidence type="ECO:0000313" key="7">
    <source>
        <dbReference type="EMBL" id="CAK0897828.1"/>
    </source>
</evidence>
<accession>A0ABN9XI00</accession>
<keyword evidence="5" id="KW-0067">ATP-binding</keyword>
<dbReference type="SUPFAM" id="SSF47473">
    <property type="entry name" value="EF-hand"/>
    <property type="match status" value="1"/>
</dbReference>
<gene>
    <name evidence="7" type="ORF">PCOR1329_LOCUS75886</name>
</gene>
<evidence type="ECO:0000256" key="5">
    <source>
        <dbReference type="ARBA" id="ARBA00022840"/>
    </source>
</evidence>
<dbReference type="SUPFAM" id="SSF56112">
    <property type="entry name" value="Protein kinase-like (PK-like)"/>
    <property type="match status" value="1"/>
</dbReference>
<keyword evidence="2" id="KW-0808">Transferase</keyword>
<evidence type="ECO:0000256" key="3">
    <source>
        <dbReference type="ARBA" id="ARBA00022741"/>
    </source>
</evidence>
<dbReference type="Gene3D" id="1.10.238.10">
    <property type="entry name" value="EF-hand"/>
    <property type="match status" value="2"/>
</dbReference>
<keyword evidence="4" id="KW-0418">Kinase</keyword>